<protein>
    <submittedName>
        <fullName evidence="4">Arylsulfatase</fullName>
        <ecNumber evidence="4">3.1.6.1</ecNumber>
    </submittedName>
</protein>
<evidence type="ECO:0000313" key="5">
    <source>
        <dbReference type="Proteomes" id="UP000730618"/>
    </source>
</evidence>
<dbReference type="InterPro" id="IPR000917">
    <property type="entry name" value="Sulfatase_N"/>
</dbReference>
<gene>
    <name evidence="4" type="ORF">PAECIP111802_04750</name>
</gene>
<dbReference type="Pfam" id="PF00884">
    <property type="entry name" value="Sulfatase"/>
    <property type="match status" value="1"/>
</dbReference>
<keyword evidence="5" id="KW-1185">Reference proteome</keyword>
<reference evidence="4 5" key="1">
    <citation type="submission" date="2021-06" db="EMBL/GenBank/DDBJ databases">
        <authorList>
            <person name="Criscuolo A."/>
        </authorList>
    </citation>
    <scope>NUCLEOTIDE SEQUENCE [LARGE SCALE GENOMIC DNA]</scope>
    <source>
        <strain evidence="5">CIP 111802</strain>
    </source>
</reference>
<evidence type="ECO:0000313" key="4">
    <source>
        <dbReference type="EMBL" id="CAG7650556.1"/>
    </source>
</evidence>
<dbReference type="PANTHER" id="PTHR45953">
    <property type="entry name" value="IDURONATE 2-SULFATASE"/>
    <property type="match status" value="1"/>
</dbReference>
<feature type="domain" description="Sulfatase N-terminal" evidence="3">
    <location>
        <begin position="6"/>
        <end position="366"/>
    </location>
</feature>
<dbReference type="EC" id="3.1.6.1" evidence="4"/>
<organism evidence="4 5">
    <name type="scientific">Paenibacillus allorhizosphaerae</name>
    <dbReference type="NCBI Taxonomy" id="2849866"/>
    <lineage>
        <taxon>Bacteria</taxon>
        <taxon>Bacillati</taxon>
        <taxon>Bacillota</taxon>
        <taxon>Bacilli</taxon>
        <taxon>Bacillales</taxon>
        <taxon>Paenibacillaceae</taxon>
        <taxon>Paenibacillus</taxon>
    </lineage>
</organism>
<keyword evidence="1" id="KW-0479">Metal-binding</keyword>
<dbReference type="EMBL" id="CAJVCE010000015">
    <property type="protein sequence ID" value="CAG7650556.1"/>
    <property type="molecule type" value="Genomic_DNA"/>
</dbReference>
<comment type="caution">
    <text evidence="4">The sequence shown here is derived from an EMBL/GenBank/DDBJ whole genome shotgun (WGS) entry which is preliminary data.</text>
</comment>
<dbReference type="GO" id="GO:0004065">
    <property type="term" value="F:arylsulfatase activity"/>
    <property type="evidence" value="ECO:0007669"/>
    <property type="project" value="UniProtKB-EC"/>
</dbReference>
<proteinExistence type="predicted"/>
<evidence type="ECO:0000259" key="3">
    <source>
        <dbReference type="Pfam" id="PF00884"/>
    </source>
</evidence>
<dbReference type="PANTHER" id="PTHR45953:SF1">
    <property type="entry name" value="IDURONATE 2-SULFATASE"/>
    <property type="match status" value="1"/>
</dbReference>
<keyword evidence="2 4" id="KW-0378">Hydrolase</keyword>
<name>A0ABM8VMU5_9BACL</name>
<sequence length="479" mass="54574">MSSSRPNILWICTDQQRFDTLQCYGNPYVSTPNIDRLATRGVLFENAYCNSTVCAPSRGSFLTGRYPRTVGLRKNGQNIPDREVLVTKILHDAGYTCGLSGKLHLSTCFPKVCHGSERRIDDGYDMFHWSHHPGEDWPTNEYSQWLRAKGKAFAPRPIDGCEYVVHGPDAEDHQAAWCAEKAIQFIEAHEGKPQPWLFSVNIFAPHHPFDPPESHLRKYLDKLDEIPLPKYTEGELDTKTEFQRKDHQGAYGNPNLYPFSRMKDSDHRYLTAAYWAMVGLIDEQVGKMLDALERTGQSDNTIVIFMSDHGELLGDHGIYLKGPHFYEPSVHVPLILSWPGQFKEGIRVPALVELVDLAPTLLEGAGLEPRPGIQGRSLMRLLKGETDTHRDDVYCEAYETMRGKFAPGYSIMVRDSTYKIIVYHTRHEGELYDLAADPGETVNLWNSPEHVPQKLRMMERLCHRMAQTVDPLPERLAPW</sequence>
<dbReference type="RefSeq" id="WP_218101024.1">
    <property type="nucleotide sequence ID" value="NZ_CAJVCE010000015.1"/>
</dbReference>
<dbReference type="Proteomes" id="UP000730618">
    <property type="component" value="Unassembled WGS sequence"/>
</dbReference>
<evidence type="ECO:0000256" key="2">
    <source>
        <dbReference type="ARBA" id="ARBA00022801"/>
    </source>
</evidence>
<accession>A0ABM8VMU5</accession>
<evidence type="ECO:0000256" key="1">
    <source>
        <dbReference type="ARBA" id="ARBA00022723"/>
    </source>
</evidence>